<organism evidence="1">
    <name type="scientific">Vibrio coralliilyticus</name>
    <dbReference type="NCBI Taxonomy" id="190893"/>
    <lineage>
        <taxon>Bacteria</taxon>
        <taxon>Pseudomonadati</taxon>
        <taxon>Pseudomonadota</taxon>
        <taxon>Gammaproteobacteria</taxon>
        <taxon>Vibrionales</taxon>
        <taxon>Vibrionaceae</taxon>
        <taxon>Vibrio</taxon>
    </lineage>
</organism>
<dbReference type="EMBL" id="JXXR01000008">
    <property type="protein sequence ID" value="KJY74873.1"/>
    <property type="molecule type" value="Genomic_DNA"/>
</dbReference>
<evidence type="ECO:0000313" key="1">
    <source>
        <dbReference type="EMBL" id="KJY74873.1"/>
    </source>
</evidence>
<reference evidence="1" key="1">
    <citation type="journal article" date="2015" name="BMC Genomics">
        <title>Genome mining reveals unlocked bioactive potential of marine Gram-negative bacteria.</title>
        <authorList>
            <person name="Machado H."/>
            <person name="Sonnenschein E.C."/>
            <person name="Melchiorsen J."/>
            <person name="Gram L."/>
        </authorList>
    </citation>
    <scope>NUCLEOTIDE SEQUENCE</scope>
    <source>
        <strain evidence="1">S2052</strain>
    </source>
</reference>
<gene>
    <name evidence="1" type="ORF">TW71_07945</name>
</gene>
<sequence>MLACLWAVAQASDGADLKSRVADSTAITVHLDNLQASGSTTVATVTLLSGQQTDPVTLPYALLNNGGSYQAHFVSGNGIVEGYIVVFIQNHVRYLIQFQNAAQSRSVTLSQQSLSSATLGGTSAVNVRIQTLEVANTYRIAILFESSGKAEPPLSVQ</sequence>
<dbReference type="AlphaFoldDB" id="A0A837G898"/>
<accession>A0A837G898</accession>
<name>A0A837G898_9VIBR</name>
<comment type="caution">
    <text evidence="1">The sequence shown here is derived from an EMBL/GenBank/DDBJ whole genome shotgun (WGS) entry which is preliminary data.</text>
</comment>
<proteinExistence type="predicted"/>
<protein>
    <submittedName>
        <fullName evidence="1">Uncharacterized protein</fullName>
    </submittedName>
</protein>
<dbReference type="RefSeq" id="WP_045985489.1">
    <property type="nucleotide sequence ID" value="NZ_CP063053.1"/>
</dbReference>